<gene>
    <name evidence="2" type="ORF">TRIVIDRAFT_202095</name>
</gene>
<keyword evidence="3" id="KW-1185">Reference proteome</keyword>
<dbReference type="EMBL" id="ABDF02000073">
    <property type="protein sequence ID" value="EHK21219.1"/>
    <property type="molecule type" value="Genomic_DNA"/>
</dbReference>
<dbReference type="OrthoDB" id="329835at2759"/>
<dbReference type="RefSeq" id="XP_013955413.1">
    <property type="nucleotide sequence ID" value="XM_014099938.1"/>
</dbReference>
<sequence length="114" mass="12593">MYSIPETNVGCLGGLGRSLTSWMMEFGARRFTFLYRYGVDSLSVAKLVANLEAAGAIVQVVRGDATSRDDVVRAINGIPVDSPSRMLSTLPWFSDKAAKLALRSCIILYLWRFI</sequence>
<proteinExistence type="predicted"/>
<dbReference type="InParanoid" id="G9MW82"/>
<dbReference type="HOGENOM" id="CLU_2121423_0_0_1"/>
<dbReference type="SUPFAM" id="SSF51735">
    <property type="entry name" value="NAD(P)-binding Rossmann-fold domains"/>
    <property type="match status" value="1"/>
</dbReference>
<organism evidence="2 3">
    <name type="scientific">Hypocrea virens (strain Gv29-8 / FGSC 10586)</name>
    <name type="common">Gliocladium virens</name>
    <name type="synonym">Trichoderma virens</name>
    <dbReference type="NCBI Taxonomy" id="413071"/>
    <lineage>
        <taxon>Eukaryota</taxon>
        <taxon>Fungi</taxon>
        <taxon>Dikarya</taxon>
        <taxon>Ascomycota</taxon>
        <taxon>Pezizomycotina</taxon>
        <taxon>Sordariomycetes</taxon>
        <taxon>Hypocreomycetidae</taxon>
        <taxon>Hypocreales</taxon>
        <taxon>Hypocreaceae</taxon>
        <taxon>Trichoderma</taxon>
    </lineage>
</organism>
<name>G9MW82_HYPVG</name>
<accession>G9MW82</accession>
<dbReference type="Proteomes" id="UP000007115">
    <property type="component" value="Unassembled WGS sequence"/>
</dbReference>
<dbReference type="VEuPathDB" id="FungiDB:TRIVIDRAFT_202095"/>
<dbReference type="Pfam" id="PF08659">
    <property type="entry name" value="KR"/>
    <property type="match status" value="1"/>
</dbReference>
<feature type="domain" description="Ketoreductase (KR)" evidence="1">
    <location>
        <begin position="9"/>
        <end position="80"/>
    </location>
</feature>
<dbReference type="InterPro" id="IPR036291">
    <property type="entry name" value="NAD(P)-bd_dom_sf"/>
</dbReference>
<comment type="caution">
    <text evidence="2">The sequence shown here is derived from an EMBL/GenBank/DDBJ whole genome shotgun (WGS) entry which is preliminary data.</text>
</comment>
<reference evidence="2 3" key="1">
    <citation type="journal article" date="2011" name="Genome Biol.">
        <title>Comparative genome sequence analysis underscores mycoparasitism as the ancestral life style of Trichoderma.</title>
        <authorList>
            <person name="Kubicek C.P."/>
            <person name="Herrera-Estrella A."/>
            <person name="Seidl-Seiboth V."/>
            <person name="Martinez D.A."/>
            <person name="Druzhinina I.S."/>
            <person name="Thon M."/>
            <person name="Zeilinger S."/>
            <person name="Casas-Flores S."/>
            <person name="Horwitz B.A."/>
            <person name="Mukherjee P.K."/>
            <person name="Mukherjee M."/>
            <person name="Kredics L."/>
            <person name="Alcaraz L.D."/>
            <person name="Aerts A."/>
            <person name="Antal Z."/>
            <person name="Atanasova L."/>
            <person name="Cervantes-Badillo M.G."/>
            <person name="Challacombe J."/>
            <person name="Chertkov O."/>
            <person name="McCluskey K."/>
            <person name="Coulpier F."/>
            <person name="Deshpande N."/>
            <person name="von Doehren H."/>
            <person name="Ebbole D.J."/>
            <person name="Esquivel-Naranjo E.U."/>
            <person name="Fekete E."/>
            <person name="Flipphi M."/>
            <person name="Glaser F."/>
            <person name="Gomez-Rodriguez E.Y."/>
            <person name="Gruber S."/>
            <person name="Han C."/>
            <person name="Henrissat B."/>
            <person name="Hermosa R."/>
            <person name="Hernandez-Onate M."/>
            <person name="Karaffa L."/>
            <person name="Kosti I."/>
            <person name="Le Crom S."/>
            <person name="Lindquist E."/>
            <person name="Lucas S."/>
            <person name="Luebeck M."/>
            <person name="Luebeck P.S."/>
            <person name="Margeot A."/>
            <person name="Metz B."/>
            <person name="Misra M."/>
            <person name="Nevalainen H."/>
            <person name="Omann M."/>
            <person name="Packer N."/>
            <person name="Perrone G."/>
            <person name="Uresti-Rivera E.E."/>
            <person name="Salamov A."/>
            <person name="Schmoll M."/>
            <person name="Seiboth B."/>
            <person name="Shapiro H."/>
            <person name="Sukno S."/>
            <person name="Tamayo-Ramos J.A."/>
            <person name="Tisch D."/>
            <person name="Wiest A."/>
            <person name="Wilkinson H.H."/>
            <person name="Zhang M."/>
            <person name="Coutinho P.M."/>
            <person name="Kenerley C.M."/>
            <person name="Monte E."/>
            <person name="Baker S.E."/>
            <person name="Grigoriev I.V."/>
        </authorList>
    </citation>
    <scope>NUCLEOTIDE SEQUENCE [LARGE SCALE GENOMIC DNA]</scope>
    <source>
        <strain evidence="3">Gv29-8 / FGSC 10586</strain>
    </source>
</reference>
<evidence type="ECO:0000313" key="3">
    <source>
        <dbReference type="Proteomes" id="UP000007115"/>
    </source>
</evidence>
<evidence type="ECO:0000313" key="2">
    <source>
        <dbReference type="EMBL" id="EHK21219.1"/>
    </source>
</evidence>
<dbReference type="STRING" id="413071.G9MW82"/>
<dbReference type="GeneID" id="25790183"/>
<evidence type="ECO:0000259" key="1">
    <source>
        <dbReference type="Pfam" id="PF08659"/>
    </source>
</evidence>
<dbReference type="AlphaFoldDB" id="G9MW82"/>
<protein>
    <recommendedName>
        <fullName evidence="1">Ketoreductase (KR) domain-containing protein</fullName>
    </recommendedName>
</protein>
<dbReference type="InterPro" id="IPR013968">
    <property type="entry name" value="PKS_KR"/>
</dbReference>
<dbReference type="Gene3D" id="3.40.50.720">
    <property type="entry name" value="NAD(P)-binding Rossmann-like Domain"/>
    <property type="match status" value="1"/>
</dbReference>